<proteinExistence type="predicted"/>
<accession>A0A6J5L282</accession>
<name>A0A6J5L282_9CAUD</name>
<dbReference type="EMBL" id="LR796209">
    <property type="protein sequence ID" value="CAB4127303.1"/>
    <property type="molecule type" value="Genomic_DNA"/>
</dbReference>
<protein>
    <submittedName>
        <fullName evidence="1">Uncharacterized protein</fullName>
    </submittedName>
</protein>
<reference evidence="1" key="1">
    <citation type="submission" date="2020-04" db="EMBL/GenBank/DDBJ databases">
        <authorList>
            <person name="Chiriac C."/>
            <person name="Salcher M."/>
            <person name="Ghai R."/>
            <person name="Kavagutti S V."/>
        </authorList>
    </citation>
    <scope>NUCLEOTIDE SEQUENCE</scope>
</reference>
<gene>
    <name evidence="1" type="ORF">UFOVP75_129</name>
</gene>
<evidence type="ECO:0000313" key="1">
    <source>
        <dbReference type="EMBL" id="CAB4127303.1"/>
    </source>
</evidence>
<organism evidence="1">
    <name type="scientific">uncultured Caudovirales phage</name>
    <dbReference type="NCBI Taxonomy" id="2100421"/>
    <lineage>
        <taxon>Viruses</taxon>
        <taxon>Duplodnaviria</taxon>
        <taxon>Heunggongvirae</taxon>
        <taxon>Uroviricota</taxon>
        <taxon>Caudoviricetes</taxon>
        <taxon>Peduoviridae</taxon>
        <taxon>Maltschvirus</taxon>
        <taxon>Maltschvirus maltsch</taxon>
    </lineage>
</organism>
<sequence>MGIVVLGFLKDHWRVFAALGLAALLLFGGYAFGRYATPPNVVIHETVKTVEVEKQVVVEKEKIVYQKVHDTDQKKNVHVEVVEIKHPDGTVETHKTADDKTGTVSHEAAVQYVDRIVEKEVVKYVDREIEKKVEVSSPKPDWRVAPLIGVNGPSALGILGGKPFNALQDLSLGVEVERRIIGPVSVGAWAVSSGQGGLSVAVEF</sequence>